<gene>
    <name evidence="1" type="ORF">PUN28_011609</name>
</gene>
<dbReference type="AlphaFoldDB" id="A0AAW2FER9"/>
<evidence type="ECO:0000313" key="1">
    <source>
        <dbReference type="EMBL" id="KAL0114459.1"/>
    </source>
</evidence>
<accession>A0AAW2FER9</accession>
<comment type="caution">
    <text evidence="1">The sequence shown here is derived from an EMBL/GenBank/DDBJ whole genome shotgun (WGS) entry which is preliminary data.</text>
</comment>
<organism evidence="1 2">
    <name type="scientific">Cardiocondyla obscurior</name>
    <dbReference type="NCBI Taxonomy" id="286306"/>
    <lineage>
        <taxon>Eukaryota</taxon>
        <taxon>Metazoa</taxon>
        <taxon>Ecdysozoa</taxon>
        <taxon>Arthropoda</taxon>
        <taxon>Hexapoda</taxon>
        <taxon>Insecta</taxon>
        <taxon>Pterygota</taxon>
        <taxon>Neoptera</taxon>
        <taxon>Endopterygota</taxon>
        <taxon>Hymenoptera</taxon>
        <taxon>Apocrita</taxon>
        <taxon>Aculeata</taxon>
        <taxon>Formicoidea</taxon>
        <taxon>Formicidae</taxon>
        <taxon>Myrmicinae</taxon>
        <taxon>Cardiocondyla</taxon>
    </lineage>
</organism>
<reference evidence="1 2" key="1">
    <citation type="submission" date="2023-03" db="EMBL/GenBank/DDBJ databases">
        <title>High recombination rates correlate with genetic variation in Cardiocondyla obscurior ants.</title>
        <authorList>
            <person name="Errbii M."/>
        </authorList>
    </citation>
    <scope>NUCLEOTIDE SEQUENCE [LARGE SCALE GENOMIC DNA]</scope>
    <source>
        <strain evidence="1">Alpha-2009</strain>
        <tissue evidence="1">Whole body</tissue>
    </source>
</reference>
<protein>
    <submittedName>
        <fullName evidence="1">Uncharacterized protein</fullName>
    </submittedName>
</protein>
<proteinExistence type="predicted"/>
<name>A0AAW2FER9_9HYME</name>
<dbReference type="EMBL" id="JADYXP020000011">
    <property type="protein sequence ID" value="KAL0114459.1"/>
    <property type="molecule type" value="Genomic_DNA"/>
</dbReference>
<evidence type="ECO:0000313" key="2">
    <source>
        <dbReference type="Proteomes" id="UP001430953"/>
    </source>
</evidence>
<sequence>MYDDNYDGEVTYLFVEKIHCGVFIQSKGTVDTKPELIGTLGFILIDYRSVLLREPFKRKKRLDQSYYNYQSTKREKKMEIRKANSAMEIYLKQRLKKLLLISKDKSLEFYKV</sequence>
<keyword evidence="2" id="KW-1185">Reference proteome</keyword>
<dbReference type="Proteomes" id="UP001430953">
    <property type="component" value="Unassembled WGS sequence"/>
</dbReference>